<name>A0A2T0TBL4_9BACT</name>
<evidence type="ECO:0000256" key="1">
    <source>
        <dbReference type="ARBA" id="ARBA00004701"/>
    </source>
</evidence>
<accession>A0A2T0TBL4</accession>
<evidence type="ECO:0000256" key="8">
    <source>
        <dbReference type="PIRSR" id="PIRSR500134-1"/>
    </source>
</evidence>
<keyword evidence="4 7" id="KW-0560">Oxidoreductase</keyword>
<dbReference type="InterPro" id="IPR008927">
    <property type="entry name" value="6-PGluconate_DH-like_C_sf"/>
</dbReference>
<reference evidence="12 13" key="1">
    <citation type="submission" date="2018-03" db="EMBL/GenBank/DDBJ databases">
        <title>Genomic Encyclopedia of Archaeal and Bacterial Type Strains, Phase II (KMG-II): from individual species to whole genera.</title>
        <authorList>
            <person name="Goeker M."/>
        </authorList>
    </citation>
    <scope>NUCLEOTIDE SEQUENCE [LARGE SCALE GENOMIC DNA]</scope>
    <source>
        <strain evidence="12 13">DSM 28354</strain>
    </source>
</reference>
<evidence type="ECO:0000256" key="6">
    <source>
        <dbReference type="ARBA" id="ARBA00047473"/>
    </source>
</evidence>
<dbReference type="Gene3D" id="1.20.5.170">
    <property type="match status" value="1"/>
</dbReference>
<dbReference type="Proteomes" id="UP000238375">
    <property type="component" value="Unassembled WGS sequence"/>
</dbReference>
<gene>
    <name evidence="12" type="ORF">CLV58_104166</name>
</gene>
<feature type="binding site" evidence="10">
    <location>
        <position position="165"/>
    </location>
    <ligand>
        <name>NAD(+)</name>
        <dbReference type="ChEBI" id="CHEBI:57540"/>
    </ligand>
</feature>
<dbReference type="GO" id="GO:0000271">
    <property type="term" value="P:polysaccharide biosynthetic process"/>
    <property type="evidence" value="ECO:0007669"/>
    <property type="project" value="InterPro"/>
</dbReference>
<dbReference type="SUPFAM" id="SSF51735">
    <property type="entry name" value="NAD(P)-binding Rossmann-fold domains"/>
    <property type="match status" value="1"/>
</dbReference>
<dbReference type="OrthoDB" id="9803238at2"/>
<dbReference type="SMART" id="SM00984">
    <property type="entry name" value="UDPG_MGDP_dh_C"/>
    <property type="match status" value="1"/>
</dbReference>
<feature type="binding site" evidence="9">
    <location>
        <begin position="162"/>
        <end position="165"/>
    </location>
    <ligand>
        <name>substrate</name>
    </ligand>
</feature>
<feature type="binding site" evidence="10">
    <location>
        <position position="30"/>
    </location>
    <ligand>
        <name>NAD(+)</name>
        <dbReference type="ChEBI" id="CHEBI:57540"/>
    </ligand>
</feature>
<dbReference type="PIRSF" id="PIRSF500134">
    <property type="entry name" value="UDPglc_DH_bac"/>
    <property type="match status" value="1"/>
</dbReference>
<feature type="binding site" evidence="10">
    <location>
        <position position="335"/>
    </location>
    <ligand>
        <name>NAD(+)</name>
        <dbReference type="ChEBI" id="CHEBI:57540"/>
    </ligand>
</feature>
<dbReference type="PANTHER" id="PTHR43750">
    <property type="entry name" value="UDP-GLUCOSE 6-DEHYDROGENASE TUAD"/>
    <property type="match status" value="1"/>
</dbReference>
<comment type="caution">
    <text evidence="12">The sequence shown here is derived from an EMBL/GenBank/DDBJ whole genome shotgun (WGS) entry which is preliminary data.</text>
</comment>
<dbReference type="GO" id="GO:0003979">
    <property type="term" value="F:UDP-glucose 6-dehydrogenase activity"/>
    <property type="evidence" value="ECO:0007669"/>
    <property type="project" value="UniProtKB-EC"/>
</dbReference>
<feature type="binding site" evidence="10">
    <location>
        <position position="86"/>
    </location>
    <ligand>
        <name>NAD(+)</name>
        <dbReference type="ChEBI" id="CHEBI:57540"/>
    </ligand>
</feature>
<dbReference type="InterPro" id="IPR001732">
    <property type="entry name" value="UDP-Glc/GDP-Man_DH_N"/>
</dbReference>
<proteinExistence type="inferred from homology"/>
<evidence type="ECO:0000259" key="11">
    <source>
        <dbReference type="SMART" id="SM00984"/>
    </source>
</evidence>
<feature type="binding site" evidence="10">
    <location>
        <position position="35"/>
    </location>
    <ligand>
        <name>NAD(+)</name>
        <dbReference type="ChEBI" id="CHEBI:57540"/>
    </ligand>
</feature>
<dbReference type="PIRSF" id="PIRSF000124">
    <property type="entry name" value="UDPglc_GDPman_dh"/>
    <property type="match status" value="1"/>
</dbReference>
<comment type="pathway">
    <text evidence="1">Nucleotide-sugar biosynthesis; UDP-alpha-D-glucuronate biosynthesis; UDP-alpha-D-glucuronate from UDP-alpha-D-glucose: step 1/1.</text>
</comment>
<comment type="catalytic activity">
    <reaction evidence="6 7">
        <text>UDP-alpha-D-glucose + 2 NAD(+) + H2O = UDP-alpha-D-glucuronate + 2 NADH + 3 H(+)</text>
        <dbReference type="Rhea" id="RHEA:23596"/>
        <dbReference type="ChEBI" id="CHEBI:15377"/>
        <dbReference type="ChEBI" id="CHEBI:15378"/>
        <dbReference type="ChEBI" id="CHEBI:57540"/>
        <dbReference type="ChEBI" id="CHEBI:57945"/>
        <dbReference type="ChEBI" id="CHEBI:58052"/>
        <dbReference type="ChEBI" id="CHEBI:58885"/>
        <dbReference type="EC" id="1.1.1.22"/>
    </reaction>
</comment>
<dbReference type="NCBIfam" id="TIGR03026">
    <property type="entry name" value="NDP-sugDHase"/>
    <property type="match status" value="1"/>
</dbReference>
<evidence type="ECO:0000256" key="5">
    <source>
        <dbReference type="ARBA" id="ARBA00023027"/>
    </source>
</evidence>
<keyword evidence="13" id="KW-1185">Reference proteome</keyword>
<dbReference type="SUPFAM" id="SSF52413">
    <property type="entry name" value="UDP-glucose/GDP-mannose dehydrogenase C-terminal domain"/>
    <property type="match status" value="1"/>
</dbReference>
<feature type="binding site" evidence="10">
    <location>
        <position position="129"/>
    </location>
    <ligand>
        <name>NAD(+)</name>
        <dbReference type="ChEBI" id="CHEBI:57540"/>
    </ligand>
</feature>
<dbReference type="InterPro" id="IPR036220">
    <property type="entry name" value="UDP-Glc/GDP-Man_DH_C_sf"/>
</dbReference>
<dbReference type="PANTHER" id="PTHR43750:SF1">
    <property type="entry name" value="GDP-MANNOSE 6-DEHYDROGENASE"/>
    <property type="match status" value="1"/>
</dbReference>
<feature type="domain" description="UDP-glucose/GDP-mannose dehydrogenase C-terminal" evidence="11">
    <location>
        <begin position="321"/>
        <end position="428"/>
    </location>
</feature>
<dbReference type="AlphaFoldDB" id="A0A2T0TBL4"/>
<evidence type="ECO:0000256" key="10">
    <source>
        <dbReference type="PIRSR" id="PIRSR500134-3"/>
    </source>
</evidence>
<dbReference type="GO" id="GO:0051287">
    <property type="term" value="F:NAD binding"/>
    <property type="evidence" value="ECO:0007669"/>
    <property type="project" value="InterPro"/>
</dbReference>
<dbReference type="EC" id="1.1.1.22" evidence="3 7"/>
<feature type="binding site" evidence="10">
    <location>
        <position position="275"/>
    </location>
    <ligand>
        <name>NAD(+)</name>
        <dbReference type="ChEBI" id="CHEBI:57540"/>
    </ligand>
</feature>
<dbReference type="InterPro" id="IPR014027">
    <property type="entry name" value="UDP-Glc/GDP-Man_DH_C"/>
</dbReference>
<evidence type="ECO:0000256" key="4">
    <source>
        <dbReference type="ARBA" id="ARBA00023002"/>
    </source>
</evidence>
<feature type="binding site" evidence="9">
    <location>
        <position position="214"/>
    </location>
    <ligand>
        <name>substrate</name>
    </ligand>
</feature>
<keyword evidence="5 7" id="KW-0520">NAD</keyword>
<dbReference type="InterPro" id="IPR036291">
    <property type="entry name" value="NAD(P)-bd_dom_sf"/>
</dbReference>
<dbReference type="Gene3D" id="3.40.50.720">
    <property type="entry name" value="NAD(P)-binding Rossmann-like Domain"/>
    <property type="match status" value="2"/>
</dbReference>
<evidence type="ECO:0000313" key="12">
    <source>
        <dbReference type="EMBL" id="PRY43035.1"/>
    </source>
</evidence>
<dbReference type="GO" id="GO:0006065">
    <property type="term" value="P:UDP-glucuronate biosynthetic process"/>
    <property type="evidence" value="ECO:0007669"/>
    <property type="project" value="UniProtKB-UniPathway"/>
</dbReference>
<protein>
    <recommendedName>
        <fullName evidence="3 7">UDP-glucose 6-dehydrogenase</fullName>
        <ecNumber evidence="3 7">1.1.1.22</ecNumber>
    </recommendedName>
</protein>
<dbReference type="RefSeq" id="WP_106136899.1">
    <property type="nucleotide sequence ID" value="NZ_PVTE01000004.1"/>
</dbReference>
<organism evidence="12 13">
    <name type="scientific">Spirosoma oryzae</name>
    <dbReference type="NCBI Taxonomy" id="1469603"/>
    <lineage>
        <taxon>Bacteria</taxon>
        <taxon>Pseudomonadati</taxon>
        <taxon>Bacteroidota</taxon>
        <taxon>Cytophagia</taxon>
        <taxon>Cytophagales</taxon>
        <taxon>Cytophagaceae</taxon>
        <taxon>Spirosoma</taxon>
    </lineage>
</organism>
<dbReference type="InterPro" id="IPR028357">
    <property type="entry name" value="UDPglc_DH_bac"/>
</dbReference>
<dbReference type="SUPFAM" id="SSF48179">
    <property type="entry name" value="6-phosphogluconate dehydrogenase C-terminal domain-like"/>
    <property type="match status" value="1"/>
</dbReference>
<comment type="similarity">
    <text evidence="2 7">Belongs to the UDP-glucose/GDP-mannose dehydrogenase family.</text>
</comment>
<dbReference type="Pfam" id="PF03721">
    <property type="entry name" value="UDPG_MGDP_dh_N"/>
    <property type="match status" value="1"/>
</dbReference>
<dbReference type="Pfam" id="PF03720">
    <property type="entry name" value="UDPG_MGDP_dh_C"/>
    <property type="match status" value="1"/>
</dbReference>
<evidence type="ECO:0000256" key="7">
    <source>
        <dbReference type="PIRNR" id="PIRNR000124"/>
    </source>
</evidence>
<feature type="binding site" evidence="9">
    <location>
        <position position="269"/>
    </location>
    <ligand>
        <name>substrate</name>
    </ligand>
</feature>
<dbReference type="Pfam" id="PF00984">
    <property type="entry name" value="UDPG_MGDP_dh"/>
    <property type="match status" value="1"/>
</dbReference>
<evidence type="ECO:0000256" key="3">
    <source>
        <dbReference type="ARBA" id="ARBA00012954"/>
    </source>
</evidence>
<evidence type="ECO:0000313" key="13">
    <source>
        <dbReference type="Proteomes" id="UP000238375"/>
    </source>
</evidence>
<dbReference type="UniPathway" id="UPA00038">
    <property type="reaction ID" value="UER00491"/>
</dbReference>
<evidence type="ECO:0000256" key="2">
    <source>
        <dbReference type="ARBA" id="ARBA00006601"/>
    </source>
</evidence>
<evidence type="ECO:0000256" key="9">
    <source>
        <dbReference type="PIRSR" id="PIRSR500134-2"/>
    </source>
</evidence>
<feature type="active site" description="Nucleophile" evidence="8">
    <location>
        <position position="272"/>
    </location>
</feature>
<dbReference type="EMBL" id="PVTE01000004">
    <property type="protein sequence ID" value="PRY43035.1"/>
    <property type="molecule type" value="Genomic_DNA"/>
</dbReference>
<sequence length="454" mass="50025">MNISIFGLGYVGCVSLGCLAQNGHQVVGVDVNQTKVNQINTGRATIIEKDIDAIIATQHLLGRIRATTDFREAILNTDLSIIAVGTPTTAQGHLNLSYIMGVASHFGDVLREKVERAPGSFHVVALRSTVMPGTCAKIAAMIEDRSGLQRDVDFAVVSNPEFLREGTAVHDYYHPPLTLIGTESERAAQLVRQLYDELPADVIVAETKTAEIMKYVNNTYHALKISFANEVGNICSSLGIDSHEVMDIFCRDKQLNISNYYFKPGFAYGGSCLPKDLKGLQTLAHDLYLQVPVISSIHRTNEIQMQRAIALLMRYSHRNIGFLGIGFKAGTDDLRNSPAVDLAETLLGKGFALKIYDRNVHTSKLTGTNKEYIDQHIPHLSRLLVQDARELVNWADVLVICTKENEFIALAEEATGKVILDLVRLPIDMDASNQYIGINWSQEAADVPTTGVFR</sequence>
<dbReference type="InterPro" id="IPR014026">
    <property type="entry name" value="UDP-Glc/GDP-Man_DH_dimer"/>
</dbReference>
<feature type="binding site" evidence="9">
    <location>
        <position position="328"/>
    </location>
    <ligand>
        <name>substrate</name>
    </ligand>
</feature>
<feature type="binding site" evidence="9">
    <location>
        <begin position="261"/>
        <end position="265"/>
    </location>
    <ligand>
        <name>substrate</name>
    </ligand>
</feature>
<dbReference type="InterPro" id="IPR017476">
    <property type="entry name" value="UDP-Glc/GDP-Man"/>
</dbReference>